<keyword evidence="1 6" id="KW-0285">Flavoprotein</keyword>
<evidence type="ECO:0000256" key="4">
    <source>
        <dbReference type="ARBA" id="ARBA00023033"/>
    </source>
</evidence>
<dbReference type="PANTHER" id="PTHR30011:SF16">
    <property type="entry name" value="C2H2 FINGER DOMAIN TRANSCRIPTION FACTOR (EUROFUNG)-RELATED"/>
    <property type="match status" value="1"/>
</dbReference>
<evidence type="ECO:0000256" key="6">
    <source>
        <dbReference type="PIRSR" id="PIRSR000337-1"/>
    </source>
</evidence>
<feature type="binding site" evidence="6">
    <location>
        <position position="108"/>
    </location>
    <ligand>
        <name>FMN</name>
        <dbReference type="ChEBI" id="CHEBI:58210"/>
    </ligand>
</feature>
<accession>A0A7X6RVR2</accession>
<name>A0A7X6RVR2_9MYCO</name>
<dbReference type="InterPro" id="IPR016215">
    <property type="entry name" value="NTA_MOA"/>
</dbReference>
<evidence type="ECO:0000256" key="3">
    <source>
        <dbReference type="ARBA" id="ARBA00023002"/>
    </source>
</evidence>
<dbReference type="GO" id="GO:0004497">
    <property type="term" value="F:monooxygenase activity"/>
    <property type="evidence" value="ECO:0007669"/>
    <property type="project" value="UniProtKB-KW"/>
</dbReference>
<dbReference type="SUPFAM" id="SSF51679">
    <property type="entry name" value="Bacterial luciferase-like"/>
    <property type="match status" value="1"/>
</dbReference>
<protein>
    <submittedName>
        <fullName evidence="8">NtaA/DmoA family FMN-dependent monooxygenase</fullName>
        <ecNumber evidence="8">1.14.-.-</ecNumber>
    </submittedName>
</protein>
<dbReference type="InterPro" id="IPR011251">
    <property type="entry name" value="Luciferase-like_dom"/>
</dbReference>
<feature type="binding site" evidence="6">
    <location>
        <position position="62"/>
    </location>
    <ligand>
        <name>FMN</name>
        <dbReference type="ChEBI" id="CHEBI:58210"/>
    </ligand>
</feature>
<evidence type="ECO:0000256" key="1">
    <source>
        <dbReference type="ARBA" id="ARBA00022630"/>
    </source>
</evidence>
<keyword evidence="2 6" id="KW-0288">FMN</keyword>
<gene>
    <name evidence="8" type="ORF">HGA11_07445</name>
</gene>
<evidence type="ECO:0000259" key="7">
    <source>
        <dbReference type="Pfam" id="PF00296"/>
    </source>
</evidence>
<dbReference type="PIRSF" id="PIRSF000337">
    <property type="entry name" value="NTA_MOA"/>
    <property type="match status" value="1"/>
</dbReference>
<dbReference type="Pfam" id="PF00296">
    <property type="entry name" value="Bac_luciferase"/>
    <property type="match status" value="1"/>
</dbReference>
<reference evidence="8 9" key="1">
    <citation type="submission" date="2020-04" db="EMBL/GenBank/DDBJ databases">
        <title>MicrobeNet Type strains.</title>
        <authorList>
            <person name="Nicholson A.C."/>
        </authorList>
    </citation>
    <scope>NUCLEOTIDE SEQUENCE [LARGE SCALE GENOMIC DNA]</scope>
    <source>
        <strain evidence="8 9">ATCC 700731</strain>
    </source>
</reference>
<keyword evidence="3 8" id="KW-0560">Oxidoreductase</keyword>
<dbReference type="EC" id="1.14.-.-" evidence="8"/>
<evidence type="ECO:0000313" key="9">
    <source>
        <dbReference type="Proteomes" id="UP000518188"/>
    </source>
</evidence>
<dbReference type="InterPro" id="IPR051260">
    <property type="entry name" value="Diverse_substr_monoxygenases"/>
</dbReference>
<dbReference type="AlphaFoldDB" id="A0A7X6RVR2"/>
<sequence>MSGIPKKQINIFLFEAATINQFYYGIWAQPTDKRHLFRQPEFWIRLAKIAERGLLDGIFFADSATGFDTYRNSLDPAAVDGVFFPTLDPFLIASIVAASTTELGIAVTASTTDSHPFRLARTISTLDQLSNGRAGWNIVFGNTLSAARHYGREMLTPPQYYELADEVIDIMLKLWEGSWDDGAVVEDKKSRVFARPGSVHGIGHVGKHFSVGGPSFVDPSRQRVPLLCEASGTTRGVAYASRHAELLLVGAPTRQGVAELARTAQSSAAEHGRASGSLKVTAYVDIIVGRTAEEALAKAAAYDSYITFEGAMVFTESKVIYDGLPDDATIGSLIAEGCLPAGGAADGFGRDRTLGEFRSEFHFLRLPHRAIGTPEHVVDLIEQWIDEDGLDAINLRQYHVYDTLTDFVDLVVPELQRRGRFRTAYNPGETLRERVLGKGPWVADDHPATKYRGAFA</sequence>
<proteinExistence type="inferred from homology"/>
<dbReference type="InterPro" id="IPR036661">
    <property type="entry name" value="Luciferase-like_sf"/>
</dbReference>
<comment type="similarity">
    <text evidence="5">Belongs to the NtaA/SnaA/DszA monooxygenase family.</text>
</comment>
<feature type="domain" description="Luciferase-like" evidence="7">
    <location>
        <begin position="41"/>
        <end position="383"/>
    </location>
</feature>
<dbReference type="PANTHER" id="PTHR30011">
    <property type="entry name" value="ALKANESULFONATE MONOOXYGENASE-RELATED"/>
    <property type="match status" value="1"/>
</dbReference>
<dbReference type="RefSeq" id="WP_044514909.1">
    <property type="nucleotide sequence ID" value="NZ_HG322951.1"/>
</dbReference>
<evidence type="ECO:0000256" key="5">
    <source>
        <dbReference type="ARBA" id="ARBA00033748"/>
    </source>
</evidence>
<dbReference type="EMBL" id="JAAXPJ010000002">
    <property type="protein sequence ID" value="NKZ10810.1"/>
    <property type="molecule type" value="Genomic_DNA"/>
</dbReference>
<organism evidence="8 9">
    <name type="scientific">Mycolicibacterium septicum DSM 44393</name>
    <dbReference type="NCBI Taxonomy" id="1341646"/>
    <lineage>
        <taxon>Bacteria</taxon>
        <taxon>Bacillati</taxon>
        <taxon>Actinomycetota</taxon>
        <taxon>Actinomycetes</taxon>
        <taxon>Mycobacteriales</taxon>
        <taxon>Mycobacteriaceae</taxon>
        <taxon>Mycolicibacterium</taxon>
    </lineage>
</organism>
<evidence type="ECO:0000256" key="2">
    <source>
        <dbReference type="ARBA" id="ARBA00022643"/>
    </source>
</evidence>
<evidence type="ECO:0000313" key="8">
    <source>
        <dbReference type="EMBL" id="NKZ10810.1"/>
    </source>
</evidence>
<dbReference type="GO" id="GO:0016705">
    <property type="term" value="F:oxidoreductase activity, acting on paired donors, with incorporation or reduction of molecular oxygen"/>
    <property type="evidence" value="ECO:0007669"/>
    <property type="project" value="InterPro"/>
</dbReference>
<dbReference type="Gene3D" id="3.20.20.30">
    <property type="entry name" value="Luciferase-like domain"/>
    <property type="match status" value="1"/>
</dbReference>
<keyword evidence="4 8" id="KW-0503">Monooxygenase</keyword>
<comment type="caution">
    <text evidence="8">The sequence shown here is derived from an EMBL/GenBank/DDBJ whole genome shotgun (WGS) entry which is preliminary data.</text>
</comment>
<dbReference type="Proteomes" id="UP000518188">
    <property type="component" value="Unassembled WGS sequence"/>
</dbReference>
<feature type="binding site" evidence="6">
    <location>
        <position position="161"/>
    </location>
    <ligand>
        <name>FMN</name>
        <dbReference type="ChEBI" id="CHEBI:58210"/>
    </ligand>
</feature>
<dbReference type="NCBIfam" id="TIGR03860">
    <property type="entry name" value="FMN_nitrolo"/>
    <property type="match status" value="1"/>
</dbReference>